<dbReference type="PANTHER" id="PTHR40626:SF36">
    <property type="entry name" value="TRANSCRIPTION FACTOR WITH C2H2 AND ZN(2)-CYS(6) DNA BINDING DOMAIN (EUROFUNG)"/>
    <property type="match status" value="1"/>
</dbReference>
<accession>I8I811</accession>
<evidence type="ECO:0000256" key="8">
    <source>
        <dbReference type="ARBA" id="ARBA00023163"/>
    </source>
</evidence>
<evidence type="ECO:0000256" key="9">
    <source>
        <dbReference type="ARBA" id="ARBA00023242"/>
    </source>
</evidence>
<evidence type="ECO:0000256" key="1">
    <source>
        <dbReference type="ARBA" id="ARBA00004123"/>
    </source>
</evidence>
<dbReference type="Gene3D" id="4.10.240.10">
    <property type="entry name" value="Zn(2)-C6 fungal-type DNA-binding domain"/>
    <property type="match status" value="1"/>
</dbReference>
<evidence type="ECO:0000256" key="5">
    <source>
        <dbReference type="ARBA" id="ARBA00022833"/>
    </source>
</evidence>
<organism evidence="11 12">
    <name type="scientific">Aspergillus oryzae (strain 3.042)</name>
    <name type="common">Yellow koji mold</name>
    <dbReference type="NCBI Taxonomy" id="1160506"/>
    <lineage>
        <taxon>Eukaryota</taxon>
        <taxon>Fungi</taxon>
        <taxon>Dikarya</taxon>
        <taxon>Ascomycota</taxon>
        <taxon>Pezizomycotina</taxon>
        <taxon>Eurotiomycetes</taxon>
        <taxon>Eurotiomycetidae</taxon>
        <taxon>Eurotiales</taxon>
        <taxon>Aspergillaceae</taxon>
        <taxon>Aspergillus</taxon>
        <taxon>Aspergillus subgen. Circumdati</taxon>
    </lineage>
</organism>
<sequence length="326" mass="36595">MQKVHGVKECAPPPKQACTYCRDQKTRCQGGPPCSKCVYRGIDCSLSRQTEVQPGGDSSCPPDTLRSEKERHFLDLYFKLFHPHWPFIHQGSFREDDETPLLVQSMIVIGLWVSKEPNAQSKAVDLHNVLNSAIHQQKEIWDASISKDASSTCSWPIPTYQAILLHIIFAVLYKGSGALGLDLKPSLTPAVADLLHRLVTSCRKLGMLYYPNMLSRYGQNDLASLVWIGIEEIKRFNIALFKVCRAFSSSGEQGSSIDTSWRLYARDLQFPLPRNTPLWAATSREEWDSAAPDDVYGISLNDTLEAEWISKSADVLELTEISFPFG</sequence>
<dbReference type="PANTHER" id="PTHR40626">
    <property type="entry name" value="MIP31509P"/>
    <property type="match status" value="1"/>
</dbReference>
<gene>
    <name evidence="11" type="ORF">Ao3042_10969</name>
</gene>
<evidence type="ECO:0000313" key="12">
    <source>
        <dbReference type="Proteomes" id="UP000002812"/>
    </source>
</evidence>
<dbReference type="GO" id="GO:0008270">
    <property type="term" value="F:zinc ion binding"/>
    <property type="evidence" value="ECO:0007669"/>
    <property type="project" value="UniProtKB-KW"/>
</dbReference>
<reference evidence="11 12" key="1">
    <citation type="journal article" date="2012" name="Eukaryot. Cell">
        <title>Draft genome sequence of Aspergillus oryzae strain 3.042.</title>
        <authorList>
            <person name="Zhao G."/>
            <person name="Yao Y."/>
            <person name="Qi W."/>
            <person name="Wang C."/>
            <person name="Hou L."/>
            <person name="Zeng B."/>
            <person name="Cao X."/>
        </authorList>
    </citation>
    <scope>NUCLEOTIDE SEQUENCE [LARGE SCALE GENOMIC DNA]</scope>
    <source>
        <strain evidence="11 12">3.042</strain>
    </source>
</reference>
<name>I8I811_ASPO3</name>
<dbReference type="SMART" id="SM00066">
    <property type="entry name" value="GAL4"/>
    <property type="match status" value="1"/>
</dbReference>
<dbReference type="InterPro" id="IPR036864">
    <property type="entry name" value="Zn2-C6_fun-type_DNA-bd_sf"/>
</dbReference>
<dbReference type="GO" id="GO:0009893">
    <property type="term" value="P:positive regulation of metabolic process"/>
    <property type="evidence" value="ECO:0007669"/>
    <property type="project" value="UniProtKB-ARBA"/>
</dbReference>
<dbReference type="EMBL" id="AKHY01000202">
    <property type="protein sequence ID" value="EIT73096.1"/>
    <property type="molecule type" value="Genomic_DNA"/>
</dbReference>
<evidence type="ECO:0000256" key="3">
    <source>
        <dbReference type="ARBA" id="ARBA00022737"/>
    </source>
</evidence>
<dbReference type="Pfam" id="PF00172">
    <property type="entry name" value="Zn_clus"/>
    <property type="match status" value="1"/>
</dbReference>
<keyword evidence="5" id="KW-0862">Zinc</keyword>
<dbReference type="InterPro" id="IPR001138">
    <property type="entry name" value="Zn2Cys6_DnaBD"/>
</dbReference>
<dbReference type="Pfam" id="PF04082">
    <property type="entry name" value="Fungal_trans"/>
    <property type="match status" value="1"/>
</dbReference>
<evidence type="ECO:0000256" key="2">
    <source>
        <dbReference type="ARBA" id="ARBA00022723"/>
    </source>
</evidence>
<dbReference type="OrthoDB" id="10261408at2759"/>
<comment type="subcellular location">
    <subcellularLocation>
        <location evidence="1">Nucleus</location>
    </subcellularLocation>
</comment>
<dbReference type="CDD" id="cd12148">
    <property type="entry name" value="fungal_TF_MHR"/>
    <property type="match status" value="1"/>
</dbReference>
<dbReference type="Proteomes" id="UP000002812">
    <property type="component" value="Unassembled WGS sequence"/>
</dbReference>
<evidence type="ECO:0000256" key="6">
    <source>
        <dbReference type="ARBA" id="ARBA00023015"/>
    </source>
</evidence>
<comment type="caution">
    <text evidence="11">The sequence shown here is derived from an EMBL/GenBank/DDBJ whole genome shotgun (WGS) entry which is preliminary data.</text>
</comment>
<dbReference type="InterPro" id="IPR051059">
    <property type="entry name" value="VerF-like"/>
</dbReference>
<keyword evidence="6" id="KW-0805">Transcription regulation</keyword>
<dbReference type="PROSITE" id="PS50048">
    <property type="entry name" value="ZN2_CY6_FUNGAL_2"/>
    <property type="match status" value="1"/>
</dbReference>
<dbReference type="PROSITE" id="PS00463">
    <property type="entry name" value="ZN2_CY6_FUNGAL_1"/>
    <property type="match status" value="1"/>
</dbReference>
<feature type="domain" description="Zn(2)-C6 fungal-type" evidence="10">
    <location>
        <begin position="17"/>
        <end position="46"/>
    </location>
</feature>
<dbReference type="GO" id="GO:0006351">
    <property type="term" value="P:DNA-templated transcription"/>
    <property type="evidence" value="ECO:0007669"/>
    <property type="project" value="InterPro"/>
</dbReference>
<evidence type="ECO:0000256" key="7">
    <source>
        <dbReference type="ARBA" id="ARBA00023125"/>
    </source>
</evidence>
<dbReference type="AlphaFoldDB" id="I8I811"/>
<dbReference type="GO" id="GO:0000785">
    <property type="term" value="C:chromatin"/>
    <property type="evidence" value="ECO:0007669"/>
    <property type="project" value="TreeGrafter"/>
</dbReference>
<keyword evidence="3" id="KW-0677">Repeat</keyword>
<keyword evidence="2" id="KW-0479">Metal-binding</keyword>
<dbReference type="InterPro" id="IPR007219">
    <property type="entry name" value="XnlR_reg_dom"/>
</dbReference>
<evidence type="ECO:0000259" key="10">
    <source>
        <dbReference type="PROSITE" id="PS50048"/>
    </source>
</evidence>
<keyword evidence="7" id="KW-0238">DNA-binding</keyword>
<dbReference type="SUPFAM" id="SSF57701">
    <property type="entry name" value="Zn2/Cys6 DNA-binding domain"/>
    <property type="match status" value="1"/>
</dbReference>
<proteinExistence type="predicted"/>
<protein>
    <recommendedName>
        <fullName evidence="10">Zn(2)-C6 fungal-type domain-containing protein</fullName>
    </recommendedName>
</protein>
<keyword evidence="8" id="KW-0804">Transcription</keyword>
<keyword evidence="9" id="KW-0539">Nucleus</keyword>
<evidence type="ECO:0000256" key="4">
    <source>
        <dbReference type="ARBA" id="ARBA00022771"/>
    </source>
</evidence>
<dbReference type="HOGENOM" id="CLU_037785_0_0_1"/>
<dbReference type="CDD" id="cd00067">
    <property type="entry name" value="GAL4"/>
    <property type="match status" value="1"/>
</dbReference>
<dbReference type="GO" id="GO:0005634">
    <property type="term" value="C:nucleus"/>
    <property type="evidence" value="ECO:0007669"/>
    <property type="project" value="UniProtKB-SubCell"/>
</dbReference>
<reference evidence="12" key="2">
    <citation type="submission" date="2012-06" db="EMBL/GenBank/DDBJ databases">
        <title>Comparative genomic analyses of Aspergillus oryzae 3.042 and A. oryzae RIB40 for soy-sauce fermentation.</title>
        <authorList>
            <person name="Zhao G."/>
            <person name="Hou L."/>
            <person name="Wang C."/>
            <person name="Cao X."/>
        </authorList>
    </citation>
    <scope>NUCLEOTIDE SEQUENCE [LARGE SCALE GENOMIC DNA]</scope>
    <source>
        <strain evidence="12">3.042</strain>
    </source>
</reference>
<keyword evidence="4" id="KW-0863">Zinc-finger</keyword>
<dbReference type="GO" id="GO:0000981">
    <property type="term" value="F:DNA-binding transcription factor activity, RNA polymerase II-specific"/>
    <property type="evidence" value="ECO:0007669"/>
    <property type="project" value="InterPro"/>
</dbReference>
<dbReference type="GO" id="GO:0000978">
    <property type="term" value="F:RNA polymerase II cis-regulatory region sequence-specific DNA binding"/>
    <property type="evidence" value="ECO:0007669"/>
    <property type="project" value="InterPro"/>
</dbReference>
<evidence type="ECO:0000313" key="11">
    <source>
        <dbReference type="EMBL" id="EIT73096.1"/>
    </source>
</evidence>